<evidence type="ECO:0000313" key="4">
    <source>
        <dbReference type="Proteomes" id="UP000215914"/>
    </source>
</evidence>
<organism evidence="3 4">
    <name type="scientific">Helianthus annuus</name>
    <name type="common">Common sunflower</name>
    <dbReference type="NCBI Taxonomy" id="4232"/>
    <lineage>
        <taxon>Eukaryota</taxon>
        <taxon>Viridiplantae</taxon>
        <taxon>Streptophyta</taxon>
        <taxon>Embryophyta</taxon>
        <taxon>Tracheophyta</taxon>
        <taxon>Spermatophyta</taxon>
        <taxon>Magnoliopsida</taxon>
        <taxon>eudicotyledons</taxon>
        <taxon>Gunneridae</taxon>
        <taxon>Pentapetalae</taxon>
        <taxon>asterids</taxon>
        <taxon>campanulids</taxon>
        <taxon>Asterales</taxon>
        <taxon>Asteraceae</taxon>
        <taxon>Asteroideae</taxon>
        <taxon>Heliantheae alliance</taxon>
        <taxon>Heliantheae</taxon>
        <taxon>Helianthus</taxon>
    </lineage>
</organism>
<keyword evidence="1" id="KW-1133">Transmembrane helix</keyword>
<reference evidence="2" key="3">
    <citation type="submission" date="2020-06" db="EMBL/GenBank/DDBJ databases">
        <title>Helianthus annuus Genome sequencing and assembly Release 2.</title>
        <authorList>
            <person name="Gouzy J."/>
            <person name="Langlade N."/>
            <person name="Munos S."/>
        </authorList>
    </citation>
    <scope>NUCLEOTIDE SEQUENCE</scope>
    <source>
        <tissue evidence="2">Leaves</tissue>
    </source>
</reference>
<feature type="transmembrane region" description="Helical" evidence="1">
    <location>
        <begin position="104"/>
        <end position="125"/>
    </location>
</feature>
<reference evidence="2 4" key="1">
    <citation type="journal article" date="2017" name="Nature">
        <title>The sunflower genome provides insights into oil metabolism, flowering and Asterid evolution.</title>
        <authorList>
            <person name="Badouin H."/>
            <person name="Gouzy J."/>
            <person name="Grassa C.J."/>
            <person name="Murat F."/>
            <person name="Staton S.E."/>
            <person name="Cottret L."/>
            <person name="Lelandais-Briere C."/>
            <person name="Owens G.L."/>
            <person name="Carrere S."/>
            <person name="Mayjonade B."/>
            <person name="Legrand L."/>
            <person name="Gill N."/>
            <person name="Kane N.C."/>
            <person name="Bowers J.E."/>
            <person name="Hubner S."/>
            <person name="Bellec A."/>
            <person name="Berard A."/>
            <person name="Berges H."/>
            <person name="Blanchet N."/>
            <person name="Boniface M.C."/>
            <person name="Brunel D."/>
            <person name="Catrice O."/>
            <person name="Chaidir N."/>
            <person name="Claudel C."/>
            <person name="Donnadieu C."/>
            <person name="Faraut T."/>
            <person name="Fievet G."/>
            <person name="Helmstetter N."/>
            <person name="King M."/>
            <person name="Knapp S.J."/>
            <person name="Lai Z."/>
            <person name="Le Paslier M.C."/>
            <person name="Lippi Y."/>
            <person name="Lorenzon L."/>
            <person name="Mandel J.R."/>
            <person name="Marage G."/>
            <person name="Marchand G."/>
            <person name="Marquand E."/>
            <person name="Bret-Mestries E."/>
            <person name="Morien E."/>
            <person name="Nambeesan S."/>
            <person name="Nguyen T."/>
            <person name="Pegot-Espagnet P."/>
            <person name="Pouilly N."/>
            <person name="Raftis F."/>
            <person name="Sallet E."/>
            <person name="Schiex T."/>
            <person name="Thomas J."/>
            <person name="Vandecasteele C."/>
            <person name="Vares D."/>
            <person name="Vear F."/>
            <person name="Vautrin S."/>
            <person name="Crespi M."/>
            <person name="Mangin B."/>
            <person name="Burke J.M."/>
            <person name="Salse J."/>
            <person name="Munos S."/>
            <person name="Vincourt P."/>
            <person name="Rieseberg L.H."/>
            <person name="Langlade N.B."/>
        </authorList>
    </citation>
    <scope>NUCLEOTIDE SEQUENCE [LARGE SCALE GENOMIC DNA]</scope>
    <source>
        <strain evidence="4">cv. SF193</strain>
        <tissue evidence="2">Leaves</tissue>
    </source>
</reference>
<dbReference type="Gramene" id="mRNA:HanXRQr2_Chr09g0389811">
    <property type="protein sequence ID" value="CDS:HanXRQr2_Chr09g0389811.1"/>
    <property type="gene ID" value="HanXRQr2_Chr09g0389811"/>
</dbReference>
<evidence type="ECO:0000256" key="1">
    <source>
        <dbReference type="SAM" id="Phobius"/>
    </source>
</evidence>
<dbReference type="AlphaFoldDB" id="A0A251TZ07"/>
<dbReference type="Proteomes" id="UP000215914">
    <property type="component" value="Chromosome 9"/>
</dbReference>
<evidence type="ECO:0000313" key="3">
    <source>
        <dbReference type="EMBL" id="OTG15211.1"/>
    </source>
</evidence>
<dbReference type="EMBL" id="MNCJ02000324">
    <property type="protein sequence ID" value="KAF5791007.1"/>
    <property type="molecule type" value="Genomic_DNA"/>
</dbReference>
<dbReference type="InParanoid" id="A0A251TZ07"/>
<sequence length="148" mass="17432">MGQHMVSERGFQTIKHITHEKSLETISQHKMTGNTKFIHKTQDRRTCYYCDEPRHKIQRCKVKERDEAASLIPQAITPEQEECEKATIMRRNTSLAKPNLDVRMIYGMLILSFKIILLVFLVTFIRLRNLLVLKPDNLKTFYLLEGLR</sequence>
<accession>A0A251TZ07</accession>
<evidence type="ECO:0000313" key="2">
    <source>
        <dbReference type="EMBL" id="KAF5791007.1"/>
    </source>
</evidence>
<proteinExistence type="predicted"/>
<reference evidence="3" key="2">
    <citation type="submission" date="2017-02" db="EMBL/GenBank/DDBJ databases">
        <title>Sunflower complete genome.</title>
        <authorList>
            <person name="Langlade N."/>
            <person name="Munos S."/>
        </authorList>
    </citation>
    <scope>NUCLEOTIDE SEQUENCE [LARGE SCALE GENOMIC DNA]</scope>
    <source>
        <tissue evidence="3">Leaves</tissue>
    </source>
</reference>
<keyword evidence="4" id="KW-1185">Reference proteome</keyword>
<protein>
    <submittedName>
        <fullName evidence="2">Transcription factor interactor and regulator CCHC(Zn) family</fullName>
    </submittedName>
</protein>
<gene>
    <name evidence="3" type="ORF">HannXRQ_Chr09g0257961</name>
    <name evidence="2" type="ORF">HanXRQr2_Chr09g0389811</name>
</gene>
<keyword evidence="1" id="KW-0472">Membrane</keyword>
<name>A0A251TZ07_HELAN</name>
<dbReference type="EMBL" id="CM007898">
    <property type="protein sequence ID" value="OTG15211.1"/>
    <property type="molecule type" value="Genomic_DNA"/>
</dbReference>
<keyword evidence="1" id="KW-0812">Transmembrane</keyword>